<feature type="transmembrane region" description="Helical" evidence="2">
    <location>
        <begin position="32"/>
        <end position="49"/>
    </location>
</feature>
<sequence length="1274" mass="142540">MKTFLLQFLLLIALALFSWILAMYLMWPAWGAPAIFFGLIGGWLSYKLLRRLWRVARSRAKLAASEAHGRTRSDTPTSLTRLNQKWKQAINLLRHSSLRRHGNPVYALPWFMVIGQPGSGKTAAITQSQPGSLIRGTAPQDATGATENCEWWFLNRAVILDTAGRYVAPGNTDTDQAEWLRTLELLSKYRVREGINGLVLCVTADQVRHTPEDVLARQGQALRERINQLIRLFDRRFPIHLLVTQCDHIPGFEAWSEILPSDQLGQAMGFTGVLTEGDGAEARFADQAIDTITARLRQLRLDRGIQGQDLSPELLLFPDEIERLRTGLKQFLAACMGNSPYLEQPLLRGVHLTSASQDGQHWADILNDRAGAPRPAPPRKGLFLHDVFEYVLPADRNAWQPTVIIDRWRLATRNLAMVAWFCLCLAALVFLLVSYYQTRSSLREIQNAYPRIALDQRDQPIAHRVQALQDILRIINLIGDHERQWTSRWLAFSPELLGLENDIKAKYVEGYRSLLQRNRHDVIVPALQYGGTKDEQAYTNAILTLVRGINQTQARIDGADYRQLLQMPQAPAQISTTLGMDLPSSLEDASAQMAAAFKAWSPSQASWLHDNLDSDRALLQQAVGQIDHLPWLLDWANRQPGLTPVTLRDFWLPGSQGPNQGEIPPAMTWAGYQRIEALLDEISQALNQSPDFQTRRGAFEAWYASERMNAWRSFVWSFDQGEKLITNEPAWRDLVTRVDTITSPYYLLLDRLNTEFSTMPHTTLPGWLLFAREFSSQRRAVQDNISLDRATAIIETINTIGTRLLHPASRDLVDTTNPISVGRSIHGVQAFADYTKQFDAAAAQALEGPGQSYQLMSSYFSQGSDPKAASSALQATQDSLNAFRQASGFNLPDDQLIWKLVGGPLRVLTLYALEQTSCQIQQDWEHDVLWKTQLAVSPREANDQLFGDQGSVWAFADGPLKPFVQRQAAGFTPIKKNSYSVPLNPDFLPFLNRSVDTRVDSVVKSRQAQAAKGKSATILIAARPLGVNPGAQAKPYAATLSIQCAQQEITLDNFNMDVTNSFDWSPEQCGDVTLRVDIDDLTLTQRYPGPMGMARFLADFPDGEHIFTPADFPQSQDRLEALDVRTIHVRYAFTGAEQLLAMADRLDYLAATETPAVGAVPARVALKVPERVGQCWTAGTPQQPDSALPLYIRQRAEQLLNPPPEPEPEPAPELPPPPAAKPAPNRTHRVREGDTLYSIARSYGTTVQILQQLNHIKDDNLIVTNRVLQIPPAP</sequence>
<evidence type="ECO:0000256" key="2">
    <source>
        <dbReference type="SAM" id="Phobius"/>
    </source>
</evidence>
<feature type="region of interest" description="Disordered" evidence="1">
    <location>
        <begin position="1200"/>
        <end position="1228"/>
    </location>
</feature>
<dbReference type="InterPro" id="IPR027417">
    <property type="entry name" value="P-loop_NTPase"/>
</dbReference>
<evidence type="ECO:0000256" key="1">
    <source>
        <dbReference type="SAM" id="MobiDB-lite"/>
    </source>
</evidence>
<dbReference type="SUPFAM" id="SSF54106">
    <property type="entry name" value="LysM domain"/>
    <property type="match status" value="1"/>
</dbReference>
<dbReference type="CDD" id="cd00118">
    <property type="entry name" value="LysM"/>
    <property type="match status" value="1"/>
</dbReference>
<evidence type="ECO:0000259" key="3">
    <source>
        <dbReference type="PROSITE" id="PS51782"/>
    </source>
</evidence>
<dbReference type="SUPFAM" id="SSF52540">
    <property type="entry name" value="P-loop containing nucleoside triphosphate hydrolases"/>
    <property type="match status" value="1"/>
</dbReference>
<dbReference type="PROSITE" id="PS51782">
    <property type="entry name" value="LYSM"/>
    <property type="match status" value="1"/>
</dbReference>
<feature type="domain" description="LysM" evidence="3">
    <location>
        <begin position="1226"/>
        <end position="1270"/>
    </location>
</feature>
<name>A0AB39DEC9_9BURK</name>
<evidence type="ECO:0000313" key="4">
    <source>
        <dbReference type="EMBL" id="XDJ52269.1"/>
    </source>
</evidence>
<dbReference type="Gene3D" id="3.10.350.10">
    <property type="entry name" value="LysM domain"/>
    <property type="match status" value="1"/>
</dbReference>
<proteinExistence type="predicted"/>
<organism evidence="4">
    <name type="scientific">Castellaniella ginsengisoli</name>
    <dbReference type="NCBI Taxonomy" id="546114"/>
    <lineage>
        <taxon>Bacteria</taxon>
        <taxon>Pseudomonadati</taxon>
        <taxon>Pseudomonadota</taxon>
        <taxon>Betaproteobacteria</taxon>
        <taxon>Burkholderiales</taxon>
        <taxon>Alcaligenaceae</taxon>
        <taxon>Castellaniella</taxon>
    </lineage>
</organism>
<dbReference type="InterPro" id="IPR036779">
    <property type="entry name" value="LysM_dom_sf"/>
</dbReference>
<dbReference type="SMART" id="SM00257">
    <property type="entry name" value="LysM"/>
    <property type="match status" value="1"/>
</dbReference>
<keyword evidence="2" id="KW-1133">Transmembrane helix</keyword>
<dbReference type="Pfam" id="PF01476">
    <property type="entry name" value="LysM"/>
    <property type="match status" value="1"/>
</dbReference>
<dbReference type="InterPro" id="IPR018392">
    <property type="entry name" value="LysM"/>
</dbReference>
<reference evidence="4" key="1">
    <citation type="submission" date="2024-05" db="EMBL/GenBank/DDBJ databases">
        <authorList>
            <person name="Luo Y.-C."/>
            <person name="Nicholds J."/>
            <person name="Mortimer T."/>
            <person name="Maboni G."/>
        </authorList>
    </citation>
    <scope>NUCLEOTIDE SEQUENCE</scope>
    <source>
        <strain evidence="4">150964</strain>
    </source>
</reference>
<dbReference type="PANTHER" id="PTHR36153:SF1">
    <property type="entry name" value="TYPE VI SECRETION SYSTEM COMPONENT TSSM1"/>
    <property type="match status" value="1"/>
</dbReference>
<feature type="transmembrane region" description="Helical" evidence="2">
    <location>
        <begin position="415"/>
        <end position="436"/>
    </location>
</feature>
<dbReference type="InterPro" id="IPR025743">
    <property type="entry name" value="TssM1_N"/>
</dbReference>
<dbReference type="RefSeq" id="WP_368644256.1">
    <property type="nucleotide sequence ID" value="NZ_CP158256.1"/>
</dbReference>
<keyword evidence="2" id="KW-0812">Transmembrane</keyword>
<dbReference type="AlphaFoldDB" id="A0AB39DEC9"/>
<dbReference type="InterPro" id="IPR053156">
    <property type="entry name" value="T6SS_TssM-like"/>
</dbReference>
<gene>
    <name evidence="4" type="ORF">ABRZ01_09955</name>
</gene>
<dbReference type="EMBL" id="CP158256">
    <property type="protein sequence ID" value="XDJ52269.1"/>
    <property type="molecule type" value="Genomic_DNA"/>
</dbReference>
<keyword evidence="2" id="KW-0472">Membrane</keyword>
<dbReference type="Pfam" id="PF14331">
    <property type="entry name" value="IcmF-related_N"/>
    <property type="match status" value="1"/>
</dbReference>
<accession>A0AB39DEC9</accession>
<protein>
    <submittedName>
        <fullName evidence="4">Type VI secretion protein IcmF/TssM N-terminal domain-containing protein</fullName>
    </submittedName>
</protein>
<dbReference type="PANTHER" id="PTHR36153">
    <property type="entry name" value="INNER MEMBRANE PROTEIN-RELATED"/>
    <property type="match status" value="1"/>
</dbReference>
<feature type="compositionally biased region" description="Pro residues" evidence="1">
    <location>
        <begin position="1201"/>
        <end position="1221"/>
    </location>
</feature>